<dbReference type="EMBL" id="SNRW01030958">
    <property type="protein sequence ID" value="KAA6357719.1"/>
    <property type="molecule type" value="Genomic_DNA"/>
</dbReference>
<gene>
    <name evidence="1" type="ORF">EZS28_046753</name>
</gene>
<protein>
    <submittedName>
        <fullName evidence="1">Uncharacterized protein</fullName>
    </submittedName>
</protein>
<organism evidence="1 2">
    <name type="scientific">Streblomastix strix</name>
    <dbReference type="NCBI Taxonomy" id="222440"/>
    <lineage>
        <taxon>Eukaryota</taxon>
        <taxon>Metamonada</taxon>
        <taxon>Preaxostyla</taxon>
        <taxon>Oxymonadida</taxon>
        <taxon>Streblomastigidae</taxon>
        <taxon>Streblomastix</taxon>
    </lineage>
</organism>
<evidence type="ECO:0000313" key="1">
    <source>
        <dbReference type="EMBL" id="KAA6357719.1"/>
    </source>
</evidence>
<dbReference type="Proteomes" id="UP000324800">
    <property type="component" value="Unassembled WGS sequence"/>
</dbReference>
<dbReference type="AlphaFoldDB" id="A0A5J4THX0"/>
<name>A0A5J4THX0_9EUKA</name>
<evidence type="ECO:0000313" key="2">
    <source>
        <dbReference type="Proteomes" id="UP000324800"/>
    </source>
</evidence>
<reference evidence="1 2" key="1">
    <citation type="submission" date="2019-03" db="EMBL/GenBank/DDBJ databases">
        <title>Single cell metagenomics reveals metabolic interactions within the superorganism composed of flagellate Streblomastix strix and complex community of Bacteroidetes bacteria on its surface.</title>
        <authorList>
            <person name="Treitli S.C."/>
            <person name="Kolisko M."/>
            <person name="Husnik F."/>
            <person name="Keeling P."/>
            <person name="Hampl V."/>
        </authorList>
    </citation>
    <scope>NUCLEOTIDE SEQUENCE [LARGE SCALE GENOMIC DNA]</scope>
    <source>
        <strain evidence="1">ST1C</strain>
    </source>
</reference>
<comment type="caution">
    <text evidence="1">The sequence shown here is derived from an EMBL/GenBank/DDBJ whole genome shotgun (WGS) entry which is preliminary data.</text>
</comment>
<sequence length="34" mass="3888">MAGYDGLTHPASEEWRIVDSNCDEAESYLKEQDQ</sequence>
<feature type="non-terminal residue" evidence="1">
    <location>
        <position position="34"/>
    </location>
</feature>
<proteinExistence type="predicted"/>
<accession>A0A5J4THX0</accession>